<evidence type="ECO:0000313" key="6">
    <source>
        <dbReference type="Proteomes" id="UP000281985"/>
    </source>
</evidence>
<dbReference type="InterPro" id="IPR006131">
    <property type="entry name" value="Asp_carbamoyltransf_Asp/Orn-bd"/>
</dbReference>
<feature type="binding site" evidence="2">
    <location>
        <position position="249"/>
    </location>
    <ligand>
        <name>N(2)-succinyl-L-ornithine</name>
        <dbReference type="ChEBI" id="CHEBI:58514"/>
    </ligand>
</feature>
<feature type="binding site" description="in other chain" evidence="2">
    <location>
        <position position="110"/>
    </location>
    <ligand>
        <name>carbamoyl phosphate</name>
        <dbReference type="ChEBI" id="CHEBI:58228"/>
        <note>ligand shared between two neighboring subunits</note>
    </ligand>
</feature>
<comment type="pathway">
    <text evidence="2">Amino-acid biosynthesis; L-arginine biosynthesis.</text>
</comment>
<sequence length="329" mass="36870">MKNYLSIHDIPDLNMAIKEALYMKEFPYAFAEAGKRKTLGLLFFNSSLRTRLSTEKAARNLGMNVMTLNVNSDSWQLEFGDGVVMDANKAEHIKEAAQVLSQYCDILAVRAFPGLKNKSEDELEIVLTAFETYASVPIVNLESSTAHPLQGFTDAITIYELTEKCRIENRKPNVVLTWAPHPRALPHAVANSFVQTMQRLDVNFTITNPEGYDLSSEVRKETKVSYNQNDAFAKPALSGAEGADIVYVKNWSSYENYGQVKSQDRSWMITAEKLKQTNNAKVMHCLPVRRNVVIADDVLDSAASAVIQQAGNRTWAAQWVLKNILKDGE</sequence>
<keyword evidence="2" id="KW-0055">Arginine biosynthesis</keyword>
<dbReference type="HAMAP" id="MF_02235">
    <property type="entry name" value="SOTCase"/>
    <property type="match status" value="1"/>
</dbReference>
<dbReference type="InterPro" id="IPR006130">
    <property type="entry name" value="Asp/Orn_carbamoylTrfase"/>
</dbReference>
<dbReference type="GO" id="GO:0016597">
    <property type="term" value="F:amino acid binding"/>
    <property type="evidence" value="ECO:0007669"/>
    <property type="project" value="InterPro"/>
</dbReference>
<feature type="binding site" description="in other chain" evidence="2">
    <location>
        <begin position="147"/>
        <end position="150"/>
    </location>
    <ligand>
        <name>carbamoyl phosphate</name>
        <dbReference type="ChEBI" id="CHEBI:58228"/>
        <note>ligand shared between two neighboring subunits</note>
    </ligand>
</feature>
<dbReference type="SUPFAM" id="SSF53671">
    <property type="entry name" value="Aspartate/ornithine carbamoyltransferase"/>
    <property type="match status" value="1"/>
</dbReference>
<dbReference type="Gene3D" id="3.40.50.1370">
    <property type="entry name" value="Aspartate/ornithine carbamoyltransferase"/>
    <property type="match status" value="2"/>
</dbReference>
<dbReference type="AlphaFoldDB" id="A0A3M0G7D1"/>
<dbReference type="InterPro" id="IPR043696">
    <property type="entry name" value="ArgF'-like"/>
</dbReference>
<organism evidence="5 6">
    <name type="scientific">Dokdonia sinensis</name>
    <dbReference type="NCBI Taxonomy" id="2479847"/>
    <lineage>
        <taxon>Bacteria</taxon>
        <taxon>Pseudomonadati</taxon>
        <taxon>Bacteroidota</taxon>
        <taxon>Flavobacteriia</taxon>
        <taxon>Flavobacteriales</taxon>
        <taxon>Flavobacteriaceae</taxon>
        <taxon>Dokdonia</taxon>
    </lineage>
</organism>
<dbReference type="Proteomes" id="UP000281985">
    <property type="component" value="Unassembled WGS sequence"/>
</dbReference>
<dbReference type="PRINTS" id="PR00100">
    <property type="entry name" value="AOTCASE"/>
</dbReference>
<feature type="domain" description="Aspartate/ornithine carbamoyltransferase carbamoyl-P binding" evidence="4">
    <location>
        <begin position="2"/>
        <end position="160"/>
    </location>
</feature>
<evidence type="ECO:0000256" key="1">
    <source>
        <dbReference type="ARBA" id="ARBA00022679"/>
    </source>
</evidence>
<evidence type="ECO:0000313" key="5">
    <source>
        <dbReference type="EMBL" id="RMB56949.1"/>
    </source>
</evidence>
<keyword evidence="6" id="KW-1185">Reference proteome</keyword>
<dbReference type="PANTHER" id="PTHR45753:SF3">
    <property type="entry name" value="ORNITHINE TRANSCARBAMYLASE, MITOCHONDRIAL"/>
    <property type="match status" value="1"/>
</dbReference>
<dbReference type="PANTHER" id="PTHR45753">
    <property type="entry name" value="ORNITHINE CARBAMOYLTRANSFERASE, MITOCHONDRIAL"/>
    <property type="match status" value="1"/>
</dbReference>
<keyword evidence="1 2" id="KW-0808">Transferase</keyword>
<feature type="binding site" evidence="2">
    <location>
        <position position="289"/>
    </location>
    <ligand>
        <name>N(2)-succinyl-L-ornithine</name>
        <dbReference type="ChEBI" id="CHEBI:58514"/>
    </ligand>
</feature>
<comment type="subunit">
    <text evidence="2">Homotrimer.</text>
</comment>
<feature type="binding site" description="in other chain" evidence="2">
    <location>
        <begin position="47"/>
        <end position="50"/>
    </location>
    <ligand>
        <name>carbamoyl phosphate</name>
        <dbReference type="ChEBI" id="CHEBI:58228"/>
        <note>ligand shared between two neighboring subunits</note>
    </ligand>
</feature>
<evidence type="ECO:0000256" key="2">
    <source>
        <dbReference type="HAMAP-Rule" id="MF_02235"/>
    </source>
</evidence>
<accession>A0A3M0G7D1</accession>
<dbReference type="Pfam" id="PF02729">
    <property type="entry name" value="OTCace_N"/>
    <property type="match status" value="1"/>
</dbReference>
<comment type="catalytic activity">
    <reaction evidence="2">
        <text>N(2)-succinyl-L-ornithine + carbamoyl phosphate = N(2)-succinyl-L-citrulline + phosphate + H(+)</text>
        <dbReference type="Rhea" id="RHEA:25884"/>
        <dbReference type="ChEBI" id="CHEBI:15378"/>
        <dbReference type="ChEBI" id="CHEBI:43474"/>
        <dbReference type="ChEBI" id="CHEBI:58228"/>
        <dbReference type="ChEBI" id="CHEBI:58514"/>
        <dbReference type="ChEBI" id="CHEBI:58862"/>
        <dbReference type="EC" id="2.1.3.11"/>
    </reaction>
</comment>
<dbReference type="OrthoDB" id="9802587at2"/>
<dbReference type="Pfam" id="PF00185">
    <property type="entry name" value="OTCace"/>
    <property type="match status" value="1"/>
</dbReference>
<comment type="similarity">
    <text evidence="2">Belongs to the aspartate/ornithine carbamoyltransferase superfamily. SOTCase family.</text>
</comment>
<dbReference type="EMBL" id="REFV01000013">
    <property type="protein sequence ID" value="RMB56949.1"/>
    <property type="molecule type" value="Genomic_DNA"/>
</dbReference>
<dbReference type="GO" id="GO:0019240">
    <property type="term" value="P:citrulline biosynthetic process"/>
    <property type="evidence" value="ECO:0007669"/>
    <property type="project" value="TreeGrafter"/>
</dbReference>
<feature type="binding site" evidence="2">
    <location>
        <position position="181"/>
    </location>
    <ligand>
        <name>N(2)-succinyl-L-ornithine</name>
        <dbReference type="ChEBI" id="CHEBI:58514"/>
    </ligand>
</feature>
<feature type="binding site" evidence="2">
    <location>
        <position position="142"/>
    </location>
    <ligand>
        <name>N(2)-succinyl-L-ornithine</name>
        <dbReference type="ChEBI" id="CHEBI:58514"/>
    </ligand>
</feature>
<reference evidence="5 6" key="1">
    <citation type="submission" date="2018-10" db="EMBL/GenBank/DDBJ databases">
        <title>Dokdonia luteus sp. nov., isolated from sea water.</title>
        <authorList>
            <person name="Zhou L.Y."/>
            <person name="Du Z.J."/>
        </authorList>
    </citation>
    <scope>NUCLEOTIDE SEQUENCE [LARGE SCALE GENOMIC DNA]</scope>
    <source>
        <strain evidence="5 6">SH27</strain>
    </source>
</reference>
<feature type="domain" description="Aspartate/ornithine carbamoyltransferase Asp/Orn-binding" evidence="3">
    <location>
        <begin position="189"/>
        <end position="321"/>
    </location>
</feature>
<dbReference type="UniPathway" id="UPA00068"/>
<dbReference type="InterPro" id="IPR006132">
    <property type="entry name" value="Asp/Orn_carbamoyltranf_P-bd"/>
</dbReference>
<keyword evidence="2" id="KW-0028">Amino-acid biosynthesis</keyword>
<feature type="binding site" description="in other chain" evidence="2">
    <location>
        <position position="313"/>
    </location>
    <ligand>
        <name>carbamoyl phosphate</name>
        <dbReference type="ChEBI" id="CHEBI:58228"/>
        <note>ligand shared between two neighboring subunits</note>
    </ligand>
</feature>
<comment type="function">
    <text evidence="2">Catalyzes the transfer of the carbamoyl group from carbamoyl phosphate to the delta-amino group of N(2)-succinyl-L-ornithine to produce N(2)-succinyl-L-citrulline. Is essential for arginine biosynthesis.</text>
</comment>
<comment type="caution">
    <text evidence="5">The sequence shown here is derived from an EMBL/GenBank/DDBJ whole genome shotgun (WGS) entry which is preliminary data.</text>
</comment>
<evidence type="ECO:0000259" key="4">
    <source>
        <dbReference type="Pfam" id="PF02729"/>
    </source>
</evidence>
<dbReference type="PRINTS" id="PR00101">
    <property type="entry name" value="ATCASE"/>
</dbReference>
<dbReference type="InterPro" id="IPR036901">
    <property type="entry name" value="Asp/Orn_carbamoylTrfase_sf"/>
</dbReference>
<dbReference type="GO" id="GO:0042450">
    <property type="term" value="P:L-arginine biosynthetic process via ornithine"/>
    <property type="evidence" value="ECO:0007669"/>
    <property type="project" value="TreeGrafter"/>
</dbReference>
<dbReference type="EC" id="2.1.3.11" evidence="2"/>
<proteinExistence type="inferred from homology"/>
<protein>
    <recommendedName>
        <fullName evidence="2">N-succinylornithine carbamoyltransferase</fullName>
        <ecNumber evidence="2">2.1.3.11</ecNumber>
    </recommendedName>
    <alternativeName>
        <fullName evidence="2">N-succinyl-L-ornithine transcarbamylase</fullName>
        <shortName evidence="2">SOTCase</shortName>
    </alternativeName>
</protein>
<dbReference type="NCBIfam" id="NF003384">
    <property type="entry name" value="PRK04523.1"/>
    <property type="match status" value="1"/>
</dbReference>
<gene>
    <name evidence="2" type="primary">argF'</name>
    <name evidence="5" type="ORF">EAX61_12865</name>
</gene>
<evidence type="ECO:0000259" key="3">
    <source>
        <dbReference type="Pfam" id="PF00185"/>
    </source>
</evidence>
<feature type="binding site" evidence="2">
    <location>
        <position position="75"/>
    </location>
    <ligand>
        <name>carbamoyl phosphate</name>
        <dbReference type="ChEBI" id="CHEBI:58228"/>
        <note>ligand shared between two neighboring subunits</note>
    </ligand>
</feature>
<feature type="binding site" description="in other chain" evidence="2">
    <location>
        <begin position="285"/>
        <end position="286"/>
    </location>
    <ligand>
        <name>carbamoyl phosphate</name>
        <dbReference type="ChEBI" id="CHEBI:58228"/>
        <note>ligand shared between two neighboring subunits</note>
    </ligand>
</feature>
<dbReference type="GO" id="GO:0004585">
    <property type="term" value="F:ornithine carbamoyltransferase activity"/>
    <property type="evidence" value="ECO:0007669"/>
    <property type="project" value="InterPro"/>
</dbReference>
<name>A0A3M0G7D1_9FLAO</name>
<dbReference type="RefSeq" id="WP_121918107.1">
    <property type="nucleotide sequence ID" value="NZ_REFV01000013.1"/>
</dbReference>